<comment type="caution">
    <text evidence="1">The sequence shown here is derived from an EMBL/GenBank/DDBJ whole genome shotgun (WGS) entry which is preliminary data.</text>
</comment>
<dbReference type="Proteomes" id="UP000616608">
    <property type="component" value="Unassembled WGS sequence"/>
</dbReference>
<protein>
    <recommendedName>
        <fullName evidence="3">RNA helicase</fullName>
    </recommendedName>
</protein>
<evidence type="ECO:0000313" key="1">
    <source>
        <dbReference type="EMBL" id="GGG10958.1"/>
    </source>
</evidence>
<name>A0A917D444_9BACI</name>
<reference evidence="1" key="2">
    <citation type="submission" date="2020-09" db="EMBL/GenBank/DDBJ databases">
        <authorList>
            <person name="Sun Q."/>
            <person name="Zhou Y."/>
        </authorList>
    </citation>
    <scope>NUCLEOTIDE SEQUENCE</scope>
    <source>
        <strain evidence="1">CGMCC 1.15760</strain>
    </source>
</reference>
<organism evidence="1 2">
    <name type="scientific">Lysinibacillus alkalisoli</name>
    <dbReference type="NCBI Taxonomy" id="1911548"/>
    <lineage>
        <taxon>Bacteria</taxon>
        <taxon>Bacillati</taxon>
        <taxon>Bacillota</taxon>
        <taxon>Bacilli</taxon>
        <taxon>Bacillales</taxon>
        <taxon>Bacillaceae</taxon>
        <taxon>Lysinibacillus</taxon>
    </lineage>
</organism>
<dbReference type="RefSeq" id="WP_188613108.1">
    <property type="nucleotide sequence ID" value="NZ_BMJT01000001.1"/>
</dbReference>
<accession>A0A917D444</accession>
<dbReference type="AlphaFoldDB" id="A0A917D444"/>
<reference evidence="1" key="1">
    <citation type="journal article" date="2014" name="Int. J. Syst. Evol. Microbiol.">
        <title>Complete genome sequence of Corynebacterium casei LMG S-19264T (=DSM 44701T), isolated from a smear-ripened cheese.</title>
        <authorList>
            <consortium name="US DOE Joint Genome Institute (JGI-PGF)"/>
            <person name="Walter F."/>
            <person name="Albersmeier A."/>
            <person name="Kalinowski J."/>
            <person name="Ruckert C."/>
        </authorList>
    </citation>
    <scope>NUCLEOTIDE SEQUENCE</scope>
    <source>
        <strain evidence="1">CGMCC 1.15760</strain>
    </source>
</reference>
<keyword evidence="2" id="KW-1185">Reference proteome</keyword>
<dbReference type="EMBL" id="BMJT01000001">
    <property type="protein sequence ID" value="GGG10958.1"/>
    <property type="molecule type" value="Genomic_DNA"/>
</dbReference>
<proteinExistence type="predicted"/>
<evidence type="ECO:0008006" key="3">
    <source>
        <dbReference type="Google" id="ProtNLM"/>
    </source>
</evidence>
<evidence type="ECO:0000313" key="2">
    <source>
        <dbReference type="Proteomes" id="UP000616608"/>
    </source>
</evidence>
<gene>
    <name evidence="1" type="ORF">GCM10007425_01580</name>
</gene>
<sequence length="147" mass="17238">MPQLIYFEERDNHYQALYTYDITAIGIDECYARQLCTYTIIQGEQYELIANELVNDDEYLIVKHIAPNEAGECEQINEHNKGIQLEIRNHDVATNYALLQRITCSTHYEIIRYLLKDNLAIQATTYHVRSSEIDEDRGVYVLYVMPL</sequence>